<dbReference type="Pfam" id="PF13561">
    <property type="entry name" value="adh_short_C2"/>
    <property type="match status" value="1"/>
</dbReference>
<keyword evidence="5 6" id="KW-0560">Oxidoreductase</keyword>
<gene>
    <name evidence="9" type="ORF">CTOB1V02_LOCUS14626</name>
</gene>
<feature type="non-terminal residue" evidence="9">
    <location>
        <position position="412"/>
    </location>
</feature>
<feature type="domain" description="Acyl-CoA oxidase/dehydrogenase middle" evidence="8">
    <location>
        <begin position="197"/>
        <end position="290"/>
    </location>
</feature>
<reference evidence="9" key="1">
    <citation type="submission" date="2020-11" db="EMBL/GenBank/DDBJ databases">
        <authorList>
            <person name="Tran Van P."/>
        </authorList>
    </citation>
    <scope>NUCLEOTIDE SEQUENCE</scope>
</reference>
<dbReference type="InterPro" id="IPR037069">
    <property type="entry name" value="AcylCoA_DH/ox_N_sf"/>
</dbReference>
<dbReference type="FunFam" id="2.40.110.10:FF:000002">
    <property type="entry name" value="Acyl-CoA dehydrogenase fadE12"/>
    <property type="match status" value="1"/>
</dbReference>
<dbReference type="Pfam" id="PF02770">
    <property type="entry name" value="Acyl-CoA_dh_M"/>
    <property type="match status" value="1"/>
</dbReference>
<dbReference type="AlphaFoldDB" id="A0A7R8WXM6"/>
<accession>A0A7R8WXM6</accession>
<evidence type="ECO:0000256" key="5">
    <source>
        <dbReference type="ARBA" id="ARBA00023002"/>
    </source>
</evidence>
<dbReference type="SUPFAM" id="SSF51735">
    <property type="entry name" value="NAD(P)-binding Rossmann-fold domains"/>
    <property type="match status" value="1"/>
</dbReference>
<dbReference type="GO" id="GO:0050660">
    <property type="term" value="F:flavin adenine dinucleotide binding"/>
    <property type="evidence" value="ECO:0007669"/>
    <property type="project" value="InterPro"/>
</dbReference>
<dbReference type="GO" id="GO:0033539">
    <property type="term" value="P:fatty acid beta-oxidation using acyl-CoA dehydrogenase"/>
    <property type="evidence" value="ECO:0007669"/>
    <property type="project" value="TreeGrafter"/>
</dbReference>
<dbReference type="SUPFAM" id="SSF56645">
    <property type="entry name" value="Acyl-CoA dehydrogenase NM domain-like"/>
    <property type="match status" value="1"/>
</dbReference>
<dbReference type="PANTHER" id="PTHR43884">
    <property type="entry name" value="ACYL-COA DEHYDROGENASE"/>
    <property type="match status" value="1"/>
</dbReference>
<evidence type="ECO:0000313" key="9">
    <source>
        <dbReference type="EMBL" id="CAD7236811.1"/>
    </source>
</evidence>
<dbReference type="Pfam" id="PF00441">
    <property type="entry name" value="Acyl-CoA_dh_1"/>
    <property type="match status" value="1"/>
</dbReference>
<dbReference type="InterPro" id="IPR036291">
    <property type="entry name" value="NAD(P)-bd_dom_sf"/>
</dbReference>
<dbReference type="Gene3D" id="1.10.540.10">
    <property type="entry name" value="Acyl-CoA dehydrogenase/oxidase, N-terminal domain"/>
    <property type="match status" value="1"/>
</dbReference>
<dbReference type="GO" id="GO:0046359">
    <property type="term" value="P:butyrate catabolic process"/>
    <property type="evidence" value="ECO:0007669"/>
    <property type="project" value="TreeGrafter"/>
</dbReference>
<dbReference type="Gene3D" id="1.20.140.10">
    <property type="entry name" value="Butyryl-CoA Dehydrogenase, subunit A, domain 3"/>
    <property type="match status" value="1"/>
</dbReference>
<dbReference type="Gene3D" id="2.40.110.10">
    <property type="entry name" value="Butyryl-CoA Dehydrogenase, subunit A, domain 2"/>
    <property type="match status" value="1"/>
</dbReference>
<dbReference type="Gene3D" id="3.40.50.720">
    <property type="entry name" value="NAD(P)-binding Rossmann-like Domain"/>
    <property type="match status" value="1"/>
</dbReference>
<organism evidence="9">
    <name type="scientific">Cyprideis torosa</name>
    <dbReference type="NCBI Taxonomy" id="163714"/>
    <lineage>
        <taxon>Eukaryota</taxon>
        <taxon>Metazoa</taxon>
        <taxon>Ecdysozoa</taxon>
        <taxon>Arthropoda</taxon>
        <taxon>Crustacea</taxon>
        <taxon>Oligostraca</taxon>
        <taxon>Ostracoda</taxon>
        <taxon>Podocopa</taxon>
        <taxon>Podocopida</taxon>
        <taxon>Cytherocopina</taxon>
        <taxon>Cytheroidea</taxon>
        <taxon>Cytherideidae</taxon>
        <taxon>Cyprideis</taxon>
    </lineage>
</organism>
<evidence type="ECO:0000256" key="6">
    <source>
        <dbReference type="RuleBase" id="RU362125"/>
    </source>
</evidence>
<dbReference type="OrthoDB" id="10262177at2759"/>
<dbReference type="GO" id="GO:0005739">
    <property type="term" value="C:mitochondrion"/>
    <property type="evidence" value="ECO:0007669"/>
    <property type="project" value="TreeGrafter"/>
</dbReference>
<protein>
    <submittedName>
        <fullName evidence="9">Uncharacterized protein</fullName>
    </submittedName>
</protein>
<dbReference type="InterPro" id="IPR009100">
    <property type="entry name" value="AcylCoA_DH/oxidase_NM_dom_sf"/>
</dbReference>
<evidence type="ECO:0000256" key="3">
    <source>
        <dbReference type="ARBA" id="ARBA00022630"/>
    </source>
</evidence>
<evidence type="ECO:0000256" key="4">
    <source>
        <dbReference type="ARBA" id="ARBA00022827"/>
    </source>
</evidence>
<dbReference type="PRINTS" id="PR00081">
    <property type="entry name" value="GDHRDH"/>
</dbReference>
<dbReference type="SUPFAM" id="SSF47203">
    <property type="entry name" value="Acyl-CoA dehydrogenase C-terminal domain-like"/>
    <property type="match status" value="1"/>
</dbReference>
<evidence type="ECO:0000259" key="8">
    <source>
        <dbReference type="Pfam" id="PF02770"/>
    </source>
</evidence>
<dbReference type="GO" id="GO:0003995">
    <property type="term" value="F:acyl-CoA dehydrogenase activity"/>
    <property type="evidence" value="ECO:0007669"/>
    <property type="project" value="TreeGrafter"/>
</dbReference>
<evidence type="ECO:0000256" key="1">
    <source>
        <dbReference type="ARBA" id="ARBA00001974"/>
    </source>
</evidence>
<dbReference type="PRINTS" id="PR00080">
    <property type="entry name" value="SDRFAMILY"/>
</dbReference>
<comment type="similarity">
    <text evidence="2 6">Belongs to the acyl-CoA dehydrogenase family.</text>
</comment>
<keyword evidence="4 6" id="KW-0274">FAD</keyword>
<dbReference type="EMBL" id="OB682057">
    <property type="protein sequence ID" value="CAD7236811.1"/>
    <property type="molecule type" value="Genomic_DNA"/>
</dbReference>
<name>A0A7R8WXM6_9CRUS</name>
<evidence type="ECO:0000256" key="2">
    <source>
        <dbReference type="ARBA" id="ARBA00009347"/>
    </source>
</evidence>
<dbReference type="PANTHER" id="PTHR43884:SF12">
    <property type="entry name" value="ISOVALERYL-COA DEHYDROGENASE, MITOCHONDRIAL-RELATED"/>
    <property type="match status" value="1"/>
</dbReference>
<comment type="cofactor">
    <cofactor evidence="1 6">
        <name>FAD</name>
        <dbReference type="ChEBI" id="CHEBI:57692"/>
    </cofactor>
</comment>
<sequence length="412" mass="44732">MVNAIDKEWGDLDILVNNAGGQFPMPAELISENGWATVINNNLNGTFNVSRAMANKFFIPKKSGNIVNITAVVSRGFPGMAHTGAARAGVQNLTMTLGVEWAKYNIRVNSVAPGIIQTSGLETYPDMVREHLKTVSQVIPMKRLGTKEIGYSLSGGFVASTMCTVYLPGQYILNYGNEEQKREYLPKICSGELVGSLAITEPGAGSDVSNVKTLAKKDGSEYVVNGSKMFITNGVFGDFILAVCKTNPEAGAGGISLILIDAPTDGLSRQPLNKLGWHASDTADISFDNVRTPISKLVGEEGMGFYYLMKSLQIERLVLAIGGYAGCEAAMRETLKYMSEREAFGKTINKFQVLRHRIAQLASEIECVKQFVYYCTKLTVDGIYAVKECSMAKLLATELSDKAMSELLQCFG</sequence>
<proteinExistence type="inferred from homology"/>
<feature type="domain" description="Acyl-CoA dehydrogenase/oxidase C-terminal" evidence="7">
    <location>
        <begin position="302"/>
        <end position="412"/>
    </location>
</feature>
<dbReference type="InterPro" id="IPR002347">
    <property type="entry name" value="SDR_fam"/>
</dbReference>
<dbReference type="InterPro" id="IPR036250">
    <property type="entry name" value="AcylCo_DH-like_C"/>
</dbReference>
<dbReference type="InterPro" id="IPR046373">
    <property type="entry name" value="Acyl-CoA_Oxase/DH_mid-dom_sf"/>
</dbReference>
<dbReference type="InterPro" id="IPR009075">
    <property type="entry name" value="AcylCo_DH/oxidase_C"/>
</dbReference>
<evidence type="ECO:0000259" key="7">
    <source>
        <dbReference type="Pfam" id="PF00441"/>
    </source>
</evidence>
<dbReference type="InterPro" id="IPR006091">
    <property type="entry name" value="Acyl-CoA_Oxase/DH_mid-dom"/>
</dbReference>
<keyword evidence="3 6" id="KW-0285">Flavoprotein</keyword>